<dbReference type="EMBL" id="PEHN01000001">
    <property type="protein sequence ID" value="PHZ29371.1"/>
    <property type="molecule type" value="Genomic_DNA"/>
</dbReference>
<dbReference type="Pfam" id="PF16861">
    <property type="entry name" value="Carbam_trans_C"/>
    <property type="match status" value="1"/>
</dbReference>
<dbReference type="InterPro" id="IPR038152">
    <property type="entry name" value="Carbam_trans_C_sf"/>
</dbReference>
<keyword evidence="4" id="KW-0808">Transferase</keyword>
<name>A0A2G4U7R7_YERBE</name>
<comment type="caution">
    <text evidence="4">The sequence shown here is derived from an EMBL/GenBank/DDBJ whole genome shotgun (WGS) entry which is preliminary data.</text>
</comment>
<evidence type="ECO:0000313" key="5">
    <source>
        <dbReference type="Proteomes" id="UP000229378"/>
    </source>
</evidence>
<dbReference type="Proteomes" id="UP000229378">
    <property type="component" value="Unassembled WGS sequence"/>
</dbReference>
<dbReference type="GeneID" id="89595467"/>
<proteinExistence type="inferred from homology"/>
<dbReference type="InterPro" id="IPR031730">
    <property type="entry name" value="Carbam_trans_C"/>
</dbReference>
<evidence type="ECO:0000259" key="2">
    <source>
        <dbReference type="Pfam" id="PF02543"/>
    </source>
</evidence>
<dbReference type="PANTHER" id="PTHR34847">
    <property type="entry name" value="NODULATION PROTEIN U"/>
    <property type="match status" value="1"/>
</dbReference>
<evidence type="ECO:0000259" key="3">
    <source>
        <dbReference type="Pfam" id="PF16861"/>
    </source>
</evidence>
<dbReference type="CDD" id="cd24098">
    <property type="entry name" value="ASKHA_NBD_TobZ_N"/>
    <property type="match status" value="1"/>
</dbReference>
<dbReference type="PANTHER" id="PTHR34847:SF1">
    <property type="entry name" value="NODULATION PROTEIN U"/>
    <property type="match status" value="1"/>
</dbReference>
<evidence type="ECO:0000256" key="1">
    <source>
        <dbReference type="ARBA" id="ARBA00006129"/>
    </source>
</evidence>
<accession>A0A2G4U7R7</accession>
<gene>
    <name evidence="4" type="ORF">CS533_01150</name>
</gene>
<organism evidence="4 5">
    <name type="scientific">Yersinia bercovieri</name>
    <dbReference type="NCBI Taxonomy" id="634"/>
    <lineage>
        <taxon>Bacteria</taxon>
        <taxon>Pseudomonadati</taxon>
        <taxon>Pseudomonadota</taxon>
        <taxon>Gammaproteobacteria</taxon>
        <taxon>Enterobacterales</taxon>
        <taxon>Yersiniaceae</taxon>
        <taxon>Yersinia</taxon>
    </lineage>
</organism>
<dbReference type="InterPro" id="IPR003696">
    <property type="entry name" value="Carbtransf_dom"/>
</dbReference>
<protein>
    <submittedName>
        <fullName evidence="4">Transferase</fullName>
    </submittedName>
</protein>
<dbReference type="InterPro" id="IPR051338">
    <property type="entry name" value="NodU/CmcH_Carbamoyltrnsfr"/>
</dbReference>
<dbReference type="RefSeq" id="WP_054872313.1">
    <property type="nucleotide sequence ID" value="NZ_CABHQB010000123.1"/>
</dbReference>
<dbReference type="InterPro" id="IPR043129">
    <property type="entry name" value="ATPase_NBD"/>
</dbReference>
<dbReference type="SUPFAM" id="SSF53067">
    <property type="entry name" value="Actin-like ATPase domain"/>
    <property type="match status" value="1"/>
</dbReference>
<comment type="similarity">
    <text evidence="1">Belongs to the NodU/CmcH family.</text>
</comment>
<dbReference type="Gene3D" id="3.90.870.20">
    <property type="entry name" value="Carbamoyltransferase, C-terminal domain"/>
    <property type="match status" value="1"/>
</dbReference>
<reference evidence="4 5" key="1">
    <citation type="submission" date="2017-10" db="EMBL/GenBank/DDBJ databases">
        <authorList>
            <person name="Banno H."/>
            <person name="Chua N.-H."/>
        </authorList>
    </citation>
    <scope>NUCLEOTIDE SEQUENCE [LARGE SCALE GENOMIC DNA]</scope>
    <source>
        <strain evidence="4 5">SCPM-O-B-7607</strain>
    </source>
</reference>
<feature type="domain" description="Carbamoyltransferase C-terminal" evidence="3">
    <location>
        <begin position="395"/>
        <end position="564"/>
    </location>
</feature>
<evidence type="ECO:0000313" key="4">
    <source>
        <dbReference type="EMBL" id="PHZ29371.1"/>
    </source>
</evidence>
<dbReference type="Gene3D" id="3.30.420.40">
    <property type="match status" value="1"/>
</dbReference>
<dbReference type="AlphaFoldDB" id="A0A2G4U7R7"/>
<sequence>MCKPIYILGTALSHDGSTCLMKDGEIIVAIEKERLSRVKHDGFNDNKTIQYCLEAEGIEYHDLSLIVEQNCYNPLFSEQLAERKNRVLPAMVPIVTISHHLAHAYSAVGTSPFDDMGVVVIDGHGGSLDNCNDIVENIDSINNIHINNRYRYWEICSYYVYQDGKMKPIFKDFSRWVNRKKRRDYPVSTWEIENSIGEFYEGIALYIFGELDCAGKLMGLAPYGRPHIIDWEPFFFDAGKVVLRNDWWVNIDPLLNTSPTHFKDNFQYYSDLAYWAQSKLEEALFYLFDYYYHLNPMKHFAYAGGVALNATANEKLINGCDFEDLYIQPAAGDNGLSIGCCYYGWLEVLKKERVRHSGSTYFGKVYGDIIVAQELEKHAESIEYHYYDDIETIAAKSIAAGDVIAWFQGASEFGPRALGNRSILADPRNSNMRDHINANVKYREDFRPFAPAVLHEKMHDYFELNHDSDYMLFIAYVKAQYQFDLPSIVHVDGSARVQTVKKEINKKFHKLITSFFAETRIPILLNTSLNTKGMPIVETPSDAINLFLSCGLDLLFIDNYKISKKKTNLIAQGRSNY</sequence>
<dbReference type="GO" id="GO:0016740">
    <property type="term" value="F:transferase activity"/>
    <property type="evidence" value="ECO:0007669"/>
    <property type="project" value="UniProtKB-KW"/>
</dbReference>
<feature type="domain" description="Carbamoyltransferase" evidence="2">
    <location>
        <begin position="64"/>
        <end position="340"/>
    </location>
</feature>
<dbReference type="Pfam" id="PF02543">
    <property type="entry name" value="Carbam_trans_N"/>
    <property type="match status" value="1"/>
</dbReference>